<feature type="region of interest" description="Disordered" evidence="1">
    <location>
        <begin position="376"/>
        <end position="470"/>
    </location>
</feature>
<feature type="compositionally biased region" description="Basic and acidic residues" evidence="1">
    <location>
        <begin position="175"/>
        <end position="188"/>
    </location>
</feature>
<feature type="compositionally biased region" description="Basic and acidic residues" evidence="1">
    <location>
        <begin position="72"/>
        <end position="100"/>
    </location>
</feature>
<feature type="region of interest" description="Disordered" evidence="1">
    <location>
        <begin position="1038"/>
        <end position="1072"/>
    </location>
</feature>
<evidence type="ECO:0000313" key="3">
    <source>
        <dbReference type="Proteomes" id="UP001057375"/>
    </source>
</evidence>
<evidence type="ECO:0008006" key="4">
    <source>
        <dbReference type="Google" id="ProtNLM"/>
    </source>
</evidence>
<feature type="compositionally biased region" description="Polar residues" evidence="1">
    <location>
        <begin position="939"/>
        <end position="949"/>
    </location>
</feature>
<feature type="compositionally biased region" description="Low complexity" evidence="1">
    <location>
        <begin position="404"/>
        <end position="446"/>
    </location>
</feature>
<feature type="region of interest" description="Disordered" evidence="1">
    <location>
        <begin position="939"/>
        <end position="961"/>
    </location>
</feature>
<feature type="region of interest" description="Disordered" evidence="1">
    <location>
        <begin position="994"/>
        <end position="1015"/>
    </location>
</feature>
<feature type="region of interest" description="Disordered" evidence="1">
    <location>
        <begin position="824"/>
        <end position="888"/>
    </location>
</feature>
<sequence>MSYNSLFKIDTSTLETTLGNMVDKIDDVQLTLTDKCEYYDTELDSHSTKIEDLSAKIDMLMEFMVETKAAQEEARKKEEKEKLEEQLAKQSARDTGRQELKPLPFDPFKLPLKDSTRLLRYVRKAIKDYLFERDIDEASEESDHEGSEKEKTVTSNATNACPELDSTIESAEQGSEEKSTDDKDKEDETAASEESDHEGSEKEKTVTSNATNACPELDSTIESAEQGSEEKSTDDKDKEDETAGDGKDTDDNEAKPKEENHFFDNILDKFDSDTKLKEREDREKRNLARKKLRDEKKKSGRIDEHSAVPNLTLPPPSTQMDDNPPLSPHLHMHLQGRVSSLESSFVLLQTQTQELWKAVEAVGVMMNDPDDLEMEEVEEDDIHDPNDPNNPSMSGDGTDRTGKSSKSGSRSNSSSNYGSSKSLQSQYSIHSLKSSSSNPHSSSLHQIPRVSSVRKRPIDEIRPSGSVGSIDEDGVTIAARISRVDTDPYSINHNLHTGTSPNSSMEGEGGSMEDGRVSPVVMMDSMGQKGTGRTGRTGRTMRGSRSRYITPVKSKEMIELSGEVRELQTKVDTVSYGVNSKFKTFEQQIGDIKAREELLKRYVEGIVSKQAIQNIVDDKAKESQKDVKFDRYGRKIDPQSQGVRMFRKNKKPKGSSSGKDRSGGGDSSSGSGGTQISGGYSFPFLIGTSCLACGRPFCGEDQIGVPNDSDSIHQSSCPQHDTASPFPTSMRISTTSIHSHQPLKPKHSARLAFTAALRAAKIVGAGLRTQHRDEFNHSRNRLTLEQQLVELENNIRIARSMGGVDMGTDMYGIAPSPPCNTTSWYKRGSGSTTTQHYPQSHLQLSGRREDGQEDDGGDPVMYDATVVSGTYDDKPKTPTIPSPSQRDTELYTRDNQRSFANIQHLNSSSAAAAATIASLSPTISHTTAAAVGSVIASQIHSQRQPNYGRSPSPYRLPSTSHRSSAAAAATIASLSPTISHTTAAAVGSVIASQIHSQRQPNYGRSPSPYRLPSTSHRSSVAIGSVQGVGVNGKVLKQMGTGQIPGMSPSGPSQSVHNPSRAGTHPPMSPLTPLSAAKAASMIASNIEDEEIDGFGYIKAKDTPQRRGTRSSLGVEDIAHGGSFDSARSQSALANPSSAVMTIDEMRTRSRGSVVEGRAGGKESSDLMRYGKRVHTSLSGAIQSSGERSLVASQESSHTKDEVRSPIKVSGRRTAGYSRRQTGSKKISVTLPHTSHSKRSPPLSLSTHPGDFSVNGEKGYEKEKEEKEEDDKIMDSSKKKRSNTPTLPPVK</sequence>
<feature type="region of interest" description="Disordered" evidence="1">
    <location>
        <begin position="137"/>
        <end position="331"/>
    </location>
</feature>
<feature type="region of interest" description="Disordered" evidence="1">
    <location>
        <begin position="619"/>
        <end position="673"/>
    </location>
</feature>
<feature type="compositionally biased region" description="Polar residues" evidence="1">
    <location>
        <begin position="824"/>
        <end position="843"/>
    </location>
</feature>
<name>A0ABQ5K468_9EUKA</name>
<proteinExistence type="predicted"/>
<keyword evidence="3" id="KW-1185">Reference proteome</keyword>
<feature type="compositionally biased region" description="Polar residues" evidence="1">
    <location>
        <begin position="489"/>
        <end position="502"/>
    </location>
</feature>
<evidence type="ECO:0000256" key="1">
    <source>
        <dbReference type="SAM" id="MobiDB-lite"/>
    </source>
</evidence>
<reference evidence="2" key="1">
    <citation type="submission" date="2022-03" db="EMBL/GenBank/DDBJ databases">
        <title>Draft genome sequence of Aduncisulcus paluster, a free-living microaerophilic Fornicata.</title>
        <authorList>
            <person name="Yuyama I."/>
            <person name="Kume K."/>
            <person name="Tamura T."/>
            <person name="Inagaki Y."/>
            <person name="Hashimoto T."/>
        </authorList>
    </citation>
    <scope>NUCLEOTIDE SEQUENCE</scope>
    <source>
        <strain evidence="2">NY0171</strain>
    </source>
</reference>
<dbReference type="EMBL" id="BQXS01012706">
    <property type="protein sequence ID" value="GKT27131.1"/>
    <property type="molecule type" value="Genomic_DNA"/>
</dbReference>
<feature type="region of interest" description="Disordered" evidence="1">
    <location>
        <begin position="524"/>
        <end position="543"/>
    </location>
</feature>
<feature type="region of interest" description="Disordered" evidence="1">
    <location>
        <begin position="1143"/>
        <end position="1290"/>
    </location>
</feature>
<accession>A0ABQ5K468</accession>
<feature type="compositionally biased region" description="Polar residues" evidence="1">
    <location>
        <begin position="1218"/>
        <end position="1233"/>
    </location>
</feature>
<feature type="compositionally biased region" description="Gly residues" evidence="1">
    <location>
        <begin position="664"/>
        <end position="673"/>
    </location>
</feature>
<feature type="compositionally biased region" description="Basic and acidic residues" evidence="1">
    <location>
        <begin position="619"/>
        <end position="637"/>
    </location>
</feature>
<feature type="compositionally biased region" description="Basic and acidic residues" evidence="1">
    <location>
        <begin position="228"/>
        <end position="306"/>
    </location>
</feature>
<evidence type="ECO:0000313" key="2">
    <source>
        <dbReference type="EMBL" id="GKT27131.1"/>
    </source>
</evidence>
<dbReference type="Proteomes" id="UP001057375">
    <property type="component" value="Unassembled WGS sequence"/>
</dbReference>
<feature type="compositionally biased region" description="Polar residues" evidence="1">
    <location>
        <begin position="994"/>
        <end position="1004"/>
    </location>
</feature>
<comment type="caution">
    <text evidence="2">The sequence shown here is derived from an EMBL/GenBank/DDBJ whole genome shotgun (WGS) entry which is preliminary data.</text>
</comment>
<feature type="region of interest" description="Disordered" evidence="1">
    <location>
        <begin position="489"/>
        <end position="516"/>
    </location>
</feature>
<gene>
    <name evidence="2" type="ORF">ADUPG1_013630</name>
</gene>
<organism evidence="2 3">
    <name type="scientific">Aduncisulcus paluster</name>
    <dbReference type="NCBI Taxonomy" id="2918883"/>
    <lineage>
        <taxon>Eukaryota</taxon>
        <taxon>Metamonada</taxon>
        <taxon>Carpediemonas-like organisms</taxon>
        <taxon>Aduncisulcus</taxon>
    </lineage>
</organism>
<protein>
    <recommendedName>
        <fullName evidence="4">Inhibitor of growth protein N-terminal histone-binding domain-containing protein</fullName>
    </recommendedName>
</protein>
<feature type="region of interest" description="Disordered" evidence="1">
    <location>
        <begin position="72"/>
        <end position="102"/>
    </location>
</feature>
<feature type="compositionally biased region" description="Polar residues" evidence="1">
    <location>
        <begin position="1175"/>
        <end position="1195"/>
    </location>
</feature>